<dbReference type="Gene3D" id="1.10.150.130">
    <property type="match status" value="1"/>
</dbReference>
<comment type="caution">
    <text evidence="3">The sequence shown here is derived from an EMBL/GenBank/DDBJ whole genome shotgun (WGS) entry which is preliminary data.</text>
</comment>
<dbReference type="GO" id="GO:0003677">
    <property type="term" value="F:DNA binding"/>
    <property type="evidence" value="ECO:0007669"/>
    <property type="project" value="UniProtKB-KW"/>
</dbReference>
<proteinExistence type="predicted"/>
<dbReference type="Proteomes" id="UP000264330">
    <property type="component" value="Unassembled WGS sequence"/>
</dbReference>
<dbReference type="InterPro" id="IPR010998">
    <property type="entry name" value="Integrase_recombinase_N"/>
</dbReference>
<keyword evidence="1" id="KW-0238">DNA-binding</keyword>
<gene>
    <name evidence="3" type="ORF">DGQ38_09175</name>
</gene>
<dbReference type="EMBL" id="DPMF01000221">
    <property type="protein sequence ID" value="HCV81208.1"/>
    <property type="molecule type" value="Genomic_DNA"/>
</dbReference>
<dbReference type="InterPro" id="IPR025269">
    <property type="entry name" value="SAM-like_dom"/>
</dbReference>
<name>A0A3D5J0L5_9FLAO</name>
<protein>
    <recommendedName>
        <fullName evidence="2">Phage integrase SAM-like domain-containing protein</fullName>
    </recommendedName>
</protein>
<dbReference type="RefSeq" id="WP_148211785.1">
    <property type="nucleotide sequence ID" value="NZ_CAJXAW010000008.1"/>
</dbReference>
<feature type="domain" description="Phage integrase SAM-like" evidence="2">
    <location>
        <begin position="25"/>
        <end position="107"/>
    </location>
</feature>
<organism evidence="3 4">
    <name type="scientific">Zunongwangia profunda</name>
    <dbReference type="NCBI Taxonomy" id="398743"/>
    <lineage>
        <taxon>Bacteria</taxon>
        <taxon>Pseudomonadati</taxon>
        <taxon>Bacteroidota</taxon>
        <taxon>Flavobacteriia</taxon>
        <taxon>Flavobacteriales</taxon>
        <taxon>Flavobacteriaceae</taxon>
        <taxon>Zunongwangia</taxon>
    </lineage>
</organism>
<evidence type="ECO:0000259" key="2">
    <source>
        <dbReference type="Pfam" id="PF13102"/>
    </source>
</evidence>
<dbReference type="Pfam" id="PF13102">
    <property type="entry name" value="Phage_int_SAM_5"/>
    <property type="match status" value="1"/>
</dbReference>
<evidence type="ECO:0000256" key="1">
    <source>
        <dbReference type="ARBA" id="ARBA00023125"/>
    </source>
</evidence>
<evidence type="ECO:0000313" key="3">
    <source>
        <dbReference type="EMBL" id="HCV81208.1"/>
    </source>
</evidence>
<dbReference type="AlphaFoldDB" id="A0A3D5J0L5"/>
<accession>A0A3D5J0L5</accession>
<reference evidence="3 4" key="1">
    <citation type="journal article" date="2018" name="Nat. Biotechnol.">
        <title>A standardized bacterial taxonomy based on genome phylogeny substantially revises the tree of life.</title>
        <authorList>
            <person name="Parks D.H."/>
            <person name="Chuvochina M."/>
            <person name="Waite D.W."/>
            <person name="Rinke C."/>
            <person name="Skarshewski A."/>
            <person name="Chaumeil P.A."/>
            <person name="Hugenholtz P."/>
        </authorList>
    </citation>
    <scope>NUCLEOTIDE SEQUENCE [LARGE SCALE GENOMIC DNA]</scope>
    <source>
        <strain evidence="3">UBA9359</strain>
    </source>
</reference>
<sequence>MEGKLRTVENIKKKYFGEEGKLYSLEDIFEYQNTTCFSKLSPNTSRLYITSQNYVRRFIKKEYNRTDYYLQELDYSFVLRFDNFLRLIKSNTHKGNLQHNAVMKHIEVPPFVRQFLA</sequence>
<evidence type="ECO:0000313" key="4">
    <source>
        <dbReference type="Proteomes" id="UP000264330"/>
    </source>
</evidence>